<comment type="caution">
    <text evidence="2">The sequence shown here is derived from an EMBL/GenBank/DDBJ whole genome shotgun (WGS) entry which is preliminary data.</text>
</comment>
<gene>
    <name evidence="2" type="ORF">BAE39_09670</name>
</gene>
<organism evidence="2 3">
    <name type="scientific">Rhizobium loti</name>
    <name type="common">Mesorhizobium loti</name>
    <dbReference type="NCBI Taxonomy" id="381"/>
    <lineage>
        <taxon>Bacteria</taxon>
        <taxon>Pseudomonadati</taxon>
        <taxon>Pseudomonadota</taxon>
        <taxon>Alphaproteobacteria</taxon>
        <taxon>Hyphomicrobiales</taxon>
        <taxon>Phyllobacteriaceae</taxon>
        <taxon>Mesorhizobium</taxon>
    </lineage>
</organism>
<dbReference type="AlphaFoldDB" id="A0A1A5JQ90"/>
<dbReference type="Proteomes" id="UP000093748">
    <property type="component" value="Unassembled WGS sequence"/>
</dbReference>
<evidence type="ECO:0000313" key="3">
    <source>
        <dbReference type="Proteomes" id="UP000093748"/>
    </source>
</evidence>
<dbReference type="RefSeq" id="WP_032931643.1">
    <property type="nucleotide sequence ID" value="NZ_LZTH01000001.1"/>
</dbReference>
<keyword evidence="1" id="KW-0812">Transmembrane</keyword>
<feature type="transmembrane region" description="Helical" evidence="1">
    <location>
        <begin position="112"/>
        <end position="130"/>
    </location>
</feature>
<name>A0A1A5JQ90_RHILI</name>
<evidence type="ECO:0000313" key="2">
    <source>
        <dbReference type="EMBL" id="OBP83696.1"/>
    </source>
</evidence>
<accession>A0A1A5JQ90</accession>
<dbReference type="EMBL" id="LZTJ01000001">
    <property type="protein sequence ID" value="OBP83696.1"/>
    <property type="molecule type" value="Genomic_DNA"/>
</dbReference>
<keyword evidence="1" id="KW-1133">Transmembrane helix</keyword>
<keyword evidence="1" id="KW-0472">Membrane</keyword>
<proteinExistence type="predicted"/>
<dbReference type="OrthoDB" id="8081633at2"/>
<protein>
    <submittedName>
        <fullName evidence="2">Uncharacterized protein</fullName>
    </submittedName>
</protein>
<evidence type="ECO:0000256" key="1">
    <source>
        <dbReference type="SAM" id="Phobius"/>
    </source>
</evidence>
<dbReference type="GeneID" id="66682125"/>
<reference evidence="3" key="1">
    <citation type="submission" date="2016-06" db="EMBL/GenBank/DDBJ databases">
        <title>NZP2037 Pacbio-Illumina hybrid assembly.</title>
        <authorList>
            <person name="Ramsay J.P."/>
        </authorList>
    </citation>
    <scope>NUCLEOTIDE SEQUENCE [LARGE SCALE GENOMIC DNA]</scope>
    <source>
        <strain evidence="3">R7ANS::ICEMlSym2042</strain>
    </source>
</reference>
<sequence length="132" mass="14633">MVGERDRIARAGDYVLGLMNDTDRERAERDLEIDPAFRDAVLQLAERMHVFDRAEKPALPANHWALVTQRLAELPQMRSVGLGNDAKPRTVIRSLSRSPYGVGVHSLGGRRGFVVAIVLIAVFALGYLVGRL</sequence>